<dbReference type="InterPro" id="IPR036565">
    <property type="entry name" value="Mur-like_cat_sf"/>
</dbReference>
<dbReference type="NCBIfam" id="TIGR01082">
    <property type="entry name" value="murC"/>
    <property type="match status" value="1"/>
</dbReference>
<dbReference type="Gene3D" id="3.40.50.720">
    <property type="entry name" value="NAD(P)-binding Rossmann-like Domain"/>
    <property type="match status" value="1"/>
</dbReference>
<evidence type="ECO:0000313" key="18">
    <source>
        <dbReference type="EMBL" id="RZS82915.1"/>
    </source>
</evidence>
<keyword evidence="7 14" id="KW-0547">Nucleotide-binding</keyword>
<dbReference type="InterPro" id="IPR004101">
    <property type="entry name" value="Mur_ligase_C"/>
</dbReference>
<evidence type="ECO:0000256" key="8">
    <source>
        <dbReference type="ARBA" id="ARBA00022840"/>
    </source>
</evidence>
<keyword evidence="11 14" id="KW-0131">Cell cycle</keyword>
<feature type="domain" description="Mur ligase C-terminal" evidence="16">
    <location>
        <begin position="325"/>
        <end position="455"/>
    </location>
</feature>
<keyword evidence="9 14" id="KW-0133">Cell shape</keyword>
<dbReference type="EMBL" id="SGXD01000004">
    <property type="protein sequence ID" value="RZS82915.1"/>
    <property type="molecule type" value="Genomic_DNA"/>
</dbReference>
<gene>
    <name evidence="14" type="primary">murC</name>
    <name evidence="18" type="ORF">EV189_3312</name>
</gene>
<keyword evidence="19" id="KW-1185">Reference proteome</keyword>
<dbReference type="Pfam" id="PF08245">
    <property type="entry name" value="Mur_ligase_M"/>
    <property type="match status" value="1"/>
</dbReference>
<evidence type="ECO:0000256" key="13">
    <source>
        <dbReference type="ARBA" id="ARBA00047833"/>
    </source>
</evidence>
<sequence>MSAVPAPDPVPPADQLGRVHFVGIGGAGMSGIARILLARGASVSGSDARDSRALTALRALGATVHVGHAADNVSGADTVVVSSAIRPDNPELVEARARGLLVLPRAAALAAVMAGRRALAVAGTHGKTTTTSMLTVALQHCGADPSFAIGGSLNESGANAHNGSGDLFVAEADESDGSFLLYSPSAAIVTNVEADHLDHYGTGEAVAAAFEAFARRIQPGGFLVTCADDPGAVALARTASAEGIDVRSYGESAAAGVRIEDLYVAGSGSRFTAVVQGRRVGEVALQVPGRHNALNAAAALTTALGLGFSAAEVREGLERFSGTRRRFEAKGTAGGVRVFDDYAHHPTEIRATLSAARSVAHGGRLVVAFQPHRYSRTAAFRDEFGAALGLADAVVVMDVYAAGEDPVPGATGEAVAAAVPLPAGEVVYEPSWSAVAGRLAELARPGDLVLTLGAGDVTMIGPEALELLGARG</sequence>
<keyword evidence="5 14" id="KW-0436">Ligase</keyword>
<evidence type="ECO:0000256" key="6">
    <source>
        <dbReference type="ARBA" id="ARBA00022618"/>
    </source>
</evidence>
<dbReference type="RefSeq" id="WP_231116485.1">
    <property type="nucleotide sequence ID" value="NZ_SGXD01000004.1"/>
</dbReference>
<evidence type="ECO:0000256" key="11">
    <source>
        <dbReference type="ARBA" id="ARBA00023306"/>
    </source>
</evidence>
<dbReference type="AlphaFoldDB" id="A0A4Q7NGG5"/>
<dbReference type="InterPro" id="IPR000713">
    <property type="entry name" value="Mur_ligase_N"/>
</dbReference>
<evidence type="ECO:0000256" key="5">
    <source>
        <dbReference type="ARBA" id="ARBA00022598"/>
    </source>
</evidence>
<evidence type="ECO:0000259" key="17">
    <source>
        <dbReference type="Pfam" id="PF08245"/>
    </source>
</evidence>
<comment type="catalytic activity">
    <reaction evidence="13 14">
        <text>UDP-N-acetyl-alpha-D-muramate + L-alanine + ATP = UDP-N-acetyl-alpha-D-muramoyl-L-alanine + ADP + phosphate + H(+)</text>
        <dbReference type="Rhea" id="RHEA:23372"/>
        <dbReference type="ChEBI" id="CHEBI:15378"/>
        <dbReference type="ChEBI" id="CHEBI:30616"/>
        <dbReference type="ChEBI" id="CHEBI:43474"/>
        <dbReference type="ChEBI" id="CHEBI:57972"/>
        <dbReference type="ChEBI" id="CHEBI:70757"/>
        <dbReference type="ChEBI" id="CHEBI:83898"/>
        <dbReference type="ChEBI" id="CHEBI:456216"/>
        <dbReference type="EC" id="6.3.2.8"/>
    </reaction>
</comment>
<keyword evidence="4 14" id="KW-0963">Cytoplasm</keyword>
<dbReference type="GO" id="GO:0008360">
    <property type="term" value="P:regulation of cell shape"/>
    <property type="evidence" value="ECO:0007669"/>
    <property type="project" value="UniProtKB-KW"/>
</dbReference>
<dbReference type="Gene3D" id="3.90.190.20">
    <property type="entry name" value="Mur ligase, C-terminal domain"/>
    <property type="match status" value="1"/>
</dbReference>
<dbReference type="Gene3D" id="3.40.1190.10">
    <property type="entry name" value="Mur-like, catalytic domain"/>
    <property type="match status" value="1"/>
</dbReference>
<comment type="similarity">
    <text evidence="14">Belongs to the MurCDEF family.</text>
</comment>
<dbReference type="EC" id="6.3.2.8" evidence="3 14"/>
<dbReference type="InterPro" id="IPR036615">
    <property type="entry name" value="Mur_ligase_C_dom_sf"/>
</dbReference>
<dbReference type="Pfam" id="PF02875">
    <property type="entry name" value="Mur_ligase_C"/>
    <property type="match status" value="1"/>
</dbReference>
<reference evidence="18 19" key="1">
    <citation type="submission" date="2019-02" db="EMBL/GenBank/DDBJ databases">
        <title>Genomic Encyclopedia of Type Strains, Phase IV (KMG-IV): sequencing the most valuable type-strain genomes for metagenomic binning, comparative biology and taxonomic classification.</title>
        <authorList>
            <person name="Goeker M."/>
        </authorList>
    </citation>
    <scope>NUCLEOTIDE SEQUENCE [LARGE SCALE GENOMIC DNA]</scope>
    <source>
        <strain evidence="18 19">DSM 45622</strain>
    </source>
</reference>
<evidence type="ECO:0000256" key="3">
    <source>
        <dbReference type="ARBA" id="ARBA00012211"/>
    </source>
</evidence>
<dbReference type="GO" id="GO:0005737">
    <property type="term" value="C:cytoplasm"/>
    <property type="evidence" value="ECO:0007669"/>
    <property type="project" value="UniProtKB-SubCell"/>
</dbReference>
<dbReference type="InterPro" id="IPR050061">
    <property type="entry name" value="MurCDEF_pg_biosynth"/>
</dbReference>
<dbReference type="SUPFAM" id="SSF51984">
    <property type="entry name" value="MurCD N-terminal domain"/>
    <property type="match status" value="1"/>
</dbReference>
<comment type="caution">
    <text evidence="18">The sequence shown here is derived from an EMBL/GenBank/DDBJ whole genome shotgun (WGS) entry which is preliminary data.</text>
</comment>
<dbReference type="HAMAP" id="MF_00046">
    <property type="entry name" value="MurC"/>
    <property type="match status" value="1"/>
</dbReference>
<evidence type="ECO:0000259" key="16">
    <source>
        <dbReference type="Pfam" id="PF02875"/>
    </source>
</evidence>
<accession>A0A4Q7NGG5</accession>
<keyword evidence="6 14" id="KW-0132">Cell division</keyword>
<evidence type="ECO:0000256" key="4">
    <source>
        <dbReference type="ARBA" id="ARBA00022490"/>
    </source>
</evidence>
<proteinExistence type="inferred from homology"/>
<comment type="subcellular location">
    <subcellularLocation>
        <location evidence="1 14">Cytoplasm</location>
    </subcellularLocation>
</comment>
<dbReference type="PANTHER" id="PTHR43445">
    <property type="entry name" value="UDP-N-ACETYLMURAMATE--L-ALANINE LIGASE-RELATED"/>
    <property type="match status" value="1"/>
</dbReference>
<evidence type="ECO:0000256" key="12">
    <source>
        <dbReference type="ARBA" id="ARBA00023316"/>
    </source>
</evidence>
<dbReference type="GO" id="GO:0051301">
    <property type="term" value="P:cell division"/>
    <property type="evidence" value="ECO:0007669"/>
    <property type="project" value="UniProtKB-KW"/>
</dbReference>
<evidence type="ECO:0000313" key="19">
    <source>
        <dbReference type="Proteomes" id="UP000293638"/>
    </source>
</evidence>
<evidence type="ECO:0000256" key="10">
    <source>
        <dbReference type="ARBA" id="ARBA00022984"/>
    </source>
</evidence>
<name>A0A4Q7NGG5_9ACTN</name>
<dbReference type="SUPFAM" id="SSF53244">
    <property type="entry name" value="MurD-like peptide ligases, peptide-binding domain"/>
    <property type="match status" value="1"/>
</dbReference>
<comment type="pathway">
    <text evidence="2 14">Cell wall biogenesis; peptidoglycan biosynthesis.</text>
</comment>
<dbReference type="GO" id="GO:0008763">
    <property type="term" value="F:UDP-N-acetylmuramate-L-alanine ligase activity"/>
    <property type="evidence" value="ECO:0007669"/>
    <property type="project" value="UniProtKB-UniRule"/>
</dbReference>
<organism evidence="18 19">
    <name type="scientific">Motilibacter rhizosphaerae</name>
    <dbReference type="NCBI Taxonomy" id="598652"/>
    <lineage>
        <taxon>Bacteria</taxon>
        <taxon>Bacillati</taxon>
        <taxon>Actinomycetota</taxon>
        <taxon>Actinomycetes</taxon>
        <taxon>Motilibacterales</taxon>
        <taxon>Motilibacteraceae</taxon>
        <taxon>Motilibacter</taxon>
    </lineage>
</organism>
<feature type="binding site" evidence="14">
    <location>
        <begin position="123"/>
        <end position="129"/>
    </location>
    <ligand>
        <name>ATP</name>
        <dbReference type="ChEBI" id="CHEBI:30616"/>
    </ligand>
</feature>
<evidence type="ECO:0000256" key="7">
    <source>
        <dbReference type="ARBA" id="ARBA00022741"/>
    </source>
</evidence>
<evidence type="ECO:0000256" key="14">
    <source>
        <dbReference type="HAMAP-Rule" id="MF_00046"/>
    </source>
</evidence>
<protein>
    <recommendedName>
        <fullName evidence="3 14">UDP-N-acetylmuramate--L-alanine ligase</fullName>
        <ecNumber evidence="3 14">6.3.2.8</ecNumber>
    </recommendedName>
    <alternativeName>
        <fullName evidence="14">UDP-N-acetylmuramoyl-L-alanine synthetase</fullName>
    </alternativeName>
</protein>
<dbReference type="Pfam" id="PF01225">
    <property type="entry name" value="Mur_ligase"/>
    <property type="match status" value="1"/>
</dbReference>
<keyword evidence="10 14" id="KW-0573">Peptidoglycan synthesis</keyword>
<feature type="domain" description="Mur ligase N-terminal catalytic" evidence="15">
    <location>
        <begin position="19"/>
        <end position="116"/>
    </location>
</feature>
<keyword evidence="12 14" id="KW-0961">Cell wall biogenesis/degradation</keyword>
<dbReference type="Proteomes" id="UP000293638">
    <property type="component" value="Unassembled WGS sequence"/>
</dbReference>
<dbReference type="InterPro" id="IPR005758">
    <property type="entry name" value="UDP-N-AcMur_Ala_ligase_MurC"/>
</dbReference>
<evidence type="ECO:0000256" key="2">
    <source>
        <dbReference type="ARBA" id="ARBA00004752"/>
    </source>
</evidence>
<dbReference type="GO" id="GO:0005524">
    <property type="term" value="F:ATP binding"/>
    <property type="evidence" value="ECO:0007669"/>
    <property type="project" value="UniProtKB-UniRule"/>
</dbReference>
<evidence type="ECO:0000259" key="15">
    <source>
        <dbReference type="Pfam" id="PF01225"/>
    </source>
</evidence>
<dbReference type="UniPathway" id="UPA00219"/>
<dbReference type="GO" id="GO:0071555">
    <property type="term" value="P:cell wall organization"/>
    <property type="evidence" value="ECO:0007669"/>
    <property type="project" value="UniProtKB-KW"/>
</dbReference>
<dbReference type="GO" id="GO:0009252">
    <property type="term" value="P:peptidoglycan biosynthetic process"/>
    <property type="evidence" value="ECO:0007669"/>
    <property type="project" value="UniProtKB-UniRule"/>
</dbReference>
<evidence type="ECO:0000256" key="1">
    <source>
        <dbReference type="ARBA" id="ARBA00004496"/>
    </source>
</evidence>
<evidence type="ECO:0000256" key="9">
    <source>
        <dbReference type="ARBA" id="ARBA00022960"/>
    </source>
</evidence>
<dbReference type="SUPFAM" id="SSF53623">
    <property type="entry name" value="MurD-like peptide ligases, catalytic domain"/>
    <property type="match status" value="1"/>
</dbReference>
<dbReference type="InterPro" id="IPR013221">
    <property type="entry name" value="Mur_ligase_cen"/>
</dbReference>
<dbReference type="PANTHER" id="PTHR43445:SF3">
    <property type="entry name" value="UDP-N-ACETYLMURAMATE--L-ALANINE LIGASE"/>
    <property type="match status" value="1"/>
</dbReference>
<comment type="function">
    <text evidence="14">Cell wall formation.</text>
</comment>
<keyword evidence="8 14" id="KW-0067">ATP-binding</keyword>
<feature type="domain" description="Mur ligase central" evidence="17">
    <location>
        <begin position="121"/>
        <end position="302"/>
    </location>
</feature>